<reference evidence="1 2" key="1">
    <citation type="submission" date="2019-10" db="EMBL/GenBank/DDBJ databases">
        <title>Draft Genome Sequence of the Caffeine Degrading Methylotroph Methylorubrum populi PINKEL.</title>
        <authorList>
            <person name="Dawson S.C."/>
            <person name="Zhang X."/>
            <person name="Wright M.E."/>
            <person name="Sharma G."/>
            <person name="Langner J.T."/>
            <person name="Ditty J.L."/>
            <person name="Subuyuj G.A."/>
        </authorList>
    </citation>
    <scope>NUCLEOTIDE SEQUENCE [LARGE SCALE GENOMIC DNA]</scope>
    <source>
        <strain evidence="1 2">Pinkel</strain>
    </source>
</reference>
<name>A0A833MYU2_9HYPH</name>
<organism evidence="1 2">
    <name type="scientific">Methylorubrum populi</name>
    <dbReference type="NCBI Taxonomy" id="223967"/>
    <lineage>
        <taxon>Bacteria</taxon>
        <taxon>Pseudomonadati</taxon>
        <taxon>Pseudomonadota</taxon>
        <taxon>Alphaproteobacteria</taxon>
        <taxon>Hyphomicrobiales</taxon>
        <taxon>Methylobacteriaceae</taxon>
        <taxon>Methylorubrum</taxon>
    </lineage>
</organism>
<gene>
    <name evidence="1" type="ORF">F8B43_4112</name>
</gene>
<dbReference type="EMBL" id="WEKV01000018">
    <property type="protein sequence ID" value="KAB7782818.1"/>
    <property type="molecule type" value="Genomic_DNA"/>
</dbReference>
<dbReference type="AlphaFoldDB" id="A0A833MYU2"/>
<sequence length="288" mass="30974">MDKKTKGAWVIHHGRKISSDVRAASEYSAIDLAYKSASLLARMAESDQAVLKPSEVIAAVKIGGLNPKTEMEACLAQLETNRLIERSAHGVEVLGLSGETALSHASTLLDNNDPQPNELAAIDLAEKASAAPLSAFEAAEYIGDIHRLTKTDSVDFIANASELGFVDAEGEGVDKLLFNGNLFRRENAEKTRKVLASLSDNEVNKLSEFDALLKTSGYIIHSKAEDLLGGPLLSKAKAAALYDMNIVSNEAGDHVFITSPASFHKFTNPMTEDAFDHAKALEPVMHLS</sequence>
<proteinExistence type="predicted"/>
<comment type="caution">
    <text evidence="1">The sequence shown here is derived from an EMBL/GenBank/DDBJ whole genome shotgun (WGS) entry which is preliminary data.</text>
</comment>
<dbReference type="RefSeq" id="WP_152278192.1">
    <property type="nucleotide sequence ID" value="NZ_WEKV01000018.1"/>
</dbReference>
<accession>A0A833MYU2</accession>
<dbReference type="Proteomes" id="UP000469949">
    <property type="component" value="Unassembled WGS sequence"/>
</dbReference>
<evidence type="ECO:0000313" key="1">
    <source>
        <dbReference type="EMBL" id="KAB7782818.1"/>
    </source>
</evidence>
<evidence type="ECO:0000313" key="2">
    <source>
        <dbReference type="Proteomes" id="UP000469949"/>
    </source>
</evidence>
<protein>
    <submittedName>
        <fullName evidence="1">Uncharacterized protein</fullName>
    </submittedName>
</protein>